<evidence type="ECO:0000256" key="2">
    <source>
        <dbReference type="SAM" id="Phobius"/>
    </source>
</evidence>
<evidence type="ECO:0000313" key="4">
    <source>
        <dbReference type="Proteomes" id="UP001108027"/>
    </source>
</evidence>
<comment type="caution">
    <text evidence="3">The sequence shown here is derived from an EMBL/GenBank/DDBJ whole genome shotgun (WGS) entry which is preliminary data.</text>
</comment>
<sequence>MVDEQPQRPTPPEGDEAPQGEAVNERLRRGWFWAWEYWRELFNFRFDKYMIIQVIPGVYGVALAAIVLGLLYLCVEAFMASTWRGLFFLFIGGPLLFLFCATLLRALLEFYMVVFKISAHVDQLAGLRDTVDRLSGIGDSVDEMVSVTRRIPFWRVLSSRRRPPPPPPPPRDGDGDRD</sequence>
<dbReference type="EMBL" id="JAJGNA010000017">
    <property type="protein sequence ID" value="MCC4309463.1"/>
    <property type="molecule type" value="Genomic_DNA"/>
</dbReference>
<feature type="transmembrane region" description="Helical" evidence="2">
    <location>
        <begin position="85"/>
        <end position="108"/>
    </location>
</feature>
<protein>
    <submittedName>
        <fullName evidence="3">DUF4282 domain-containing protein</fullName>
    </submittedName>
</protein>
<keyword evidence="4" id="KW-1185">Reference proteome</keyword>
<keyword evidence="2" id="KW-1133">Transmembrane helix</keyword>
<organism evidence="3 4">
    <name type="scientific">Alloalcanivorax marinus</name>
    <dbReference type="NCBI Taxonomy" id="1177169"/>
    <lineage>
        <taxon>Bacteria</taxon>
        <taxon>Pseudomonadati</taxon>
        <taxon>Pseudomonadota</taxon>
        <taxon>Gammaproteobacteria</taxon>
        <taxon>Oceanospirillales</taxon>
        <taxon>Alcanivoracaceae</taxon>
        <taxon>Alloalcanivorax</taxon>
    </lineage>
</organism>
<accession>A0A9Q3UR02</accession>
<evidence type="ECO:0000313" key="3">
    <source>
        <dbReference type="EMBL" id="MCC4309463.1"/>
    </source>
</evidence>
<dbReference type="InterPro" id="IPR025557">
    <property type="entry name" value="DUF4282"/>
</dbReference>
<dbReference type="Pfam" id="PF14110">
    <property type="entry name" value="DUF4282"/>
    <property type="match status" value="1"/>
</dbReference>
<proteinExistence type="predicted"/>
<keyword evidence="2" id="KW-0812">Transmembrane</keyword>
<feature type="region of interest" description="Disordered" evidence="1">
    <location>
        <begin position="1"/>
        <end position="21"/>
    </location>
</feature>
<dbReference type="AlphaFoldDB" id="A0A9Q3UR02"/>
<feature type="transmembrane region" description="Helical" evidence="2">
    <location>
        <begin position="49"/>
        <end position="73"/>
    </location>
</feature>
<evidence type="ECO:0000256" key="1">
    <source>
        <dbReference type="SAM" id="MobiDB-lite"/>
    </source>
</evidence>
<dbReference type="Proteomes" id="UP001108027">
    <property type="component" value="Unassembled WGS sequence"/>
</dbReference>
<gene>
    <name evidence="3" type="ORF">LL252_12875</name>
</gene>
<feature type="region of interest" description="Disordered" evidence="1">
    <location>
        <begin position="158"/>
        <end position="178"/>
    </location>
</feature>
<reference evidence="3" key="1">
    <citation type="submission" date="2021-10" db="EMBL/GenBank/DDBJ databases">
        <title>The diversity and Nitrogen Metabolism of Culturable Nitrate-Utilizing Bacteria Within the Oxygen Minimum Zone of the Changjiang (Yangtze River)Estuary.</title>
        <authorList>
            <person name="Zhang D."/>
            <person name="Zheng J."/>
            <person name="Liu S."/>
            <person name="He W."/>
        </authorList>
    </citation>
    <scope>NUCLEOTIDE SEQUENCE</scope>
    <source>
        <strain evidence="3">FXH-223</strain>
    </source>
</reference>
<dbReference type="RefSeq" id="WP_204428246.1">
    <property type="nucleotide sequence ID" value="NZ_ARXL01000097.1"/>
</dbReference>
<name>A0A9Q3UR02_9GAMM</name>
<keyword evidence="2" id="KW-0472">Membrane</keyword>